<reference evidence="2 3" key="1">
    <citation type="journal article" date="2019" name="Appl. Microbiol. Biotechnol.">
        <title>Genome sequence of Isaria javanica and comparative genome analysis insights into family S53 peptidase evolution in fungal entomopathogens.</title>
        <authorList>
            <person name="Lin R."/>
            <person name="Zhang X."/>
            <person name="Xin B."/>
            <person name="Zou M."/>
            <person name="Gao Y."/>
            <person name="Qin F."/>
            <person name="Hu Q."/>
            <person name="Xie B."/>
            <person name="Cheng X."/>
        </authorList>
    </citation>
    <scope>NUCLEOTIDE SEQUENCE [LARGE SCALE GENOMIC DNA]</scope>
    <source>
        <strain evidence="2 3">IJ1G</strain>
    </source>
</reference>
<protein>
    <submittedName>
        <fullName evidence="2">Uncharacterized protein</fullName>
    </submittedName>
</protein>
<dbReference type="Proteomes" id="UP000315783">
    <property type="component" value="Unassembled WGS sequence"/>
</dbReference>
<gene>
    <name evidence="2" type="ORF">IF1G_05528</name>
</gene>
<sequence length="213" mass="23339">MGLGTDTRSGPSGRQEGRAAGGRCTQLTVFISGILLSLVTKLPSTKVPTNTAFRSPQRCFSQSLYFVGSEQLHQPAFSLAVPSTAATTTTTTATITAHHPLYFPATMPPSSPPPTPSLSSLHPLIIQYPLVTSCPHVIPLHIAHYTSTYLHTYMHMYMPPHHLIYTRNHSARARPFFLQISAIPMRSTWSQFTPINNSIIITITIISSSRVTL</sequence>
<name>A0A545V1V7_9HYPO</name>
<feature type="region of interest" description="Disordered" evidence="1">
    <location>
        <begin position="1"/>
        <end position="21"/>
    </location>
</feature>
<dbReference type="AlphaFoldDB" id="A0A545V1V7"/>
<accession>A0A545V1V7</accession>
<evidence type="ECO:0000313" key="2">
    <source>
        <dbReference type="EMBL" id="TQV95699.1"/>
    </source>
</evidence>
<evidence type="ECO:0000313" key="3">
    <source>
        <dbReference type="Proteomes" id="UP000315783"/>
    </source>
</evidence>
<dbReference type="EMBL" id="SPUK01000007">
    <property type="protein sequence ID" value="TQV95699.1"/>
    <property type="molecule type" value="Genomic_DNA"/>
</dbReference>
<proteinExistence type="predicted"/>
<keyword evidence="3" id="KW-1185">Reference proteome</keyword>
<organism evidence="2 3">
    <name type="scientific">Cordyceps javanica</name>
    <dbReference type="NCBI Taxonomy" id="43265"/>
    <lineage>
        <taxon>Eukaryota</taxon>
        <taxon>Fungi</taxon>
        <taxon>Dikarya</taxon>
        <taxon>Ascomycota</taxon>
        <taxon>Pezizomycotina</taxon>
        <taxon>Sordariomycetes</taxon>
        <taxon>Hypocreomycetidae</taxon>
        <taxon>Hypocreales</taxon>
        <taxon>Cordycipitaceae</taxon>
        <taxon>Cordyceps</taxon>
    </lineage>
</organism>
<comment type="caution">
    <text evidence="2">The sequence shown here is derived from an EMBL/GenBank/DDBJ whole genome shotgun (WGS) entry which is preliminary data.</text>
</comment>
<evidence type="ECO:0000256" key="1">
    <source>
        <dbReference type="SAM" id="MobiDB-lite"/>
    </source>
</evidence>
<feature type="compositionally biased region" description="Polar residues" evidence="1">
    <location>
        <begin position="1"/>
        <end position="12"/>
    </location>
</feature>